<dbReference type="SMART" id="SM00906">
    <property type="entry name" value="Fungal_trans"/>
    <property type="match status" value="1"/>
</dbReference>
<evidence type="ECO:0000256" key="3">
    <source>
        <dbReference type="ARBA" id="ARBA00023163"/>
    </source>
</evidence>
<dbReference type="GO" id="GO:0006351">
    <property type="term" value="P:DNA-templated transcription"/>
    <property type="evidence" value="ECO:0007669"/>
    <property type="project" value="InterPro"/>
</dbReference>
<keyword evidence="3" id="KW-0804">Transcription</keyword>
<evidence type="ECO:0000256" key="1">
    <source>
        <dbReference type="ARBA" id="ARBA00022723"/>
    </source>
</evidence>
<sequence length="659" mass="72314">MDQRATHRRRSKVAPGQRKRVATACHSCSLRRVKCSGEQPCRRCAKASRQCVYPAEADSVSIPRAELDELRARVAQLDAAAACHGPRDSTLSDVDNSGGAEASPVDSDEVATPQGRLLHDPDGTARFLGQSSGANFLNCVKEFMATVLPLATNFSSGSGGGHEAPGRTFLTSVGRYQTFDSRPLQLPPVDPFWLPSRTERTVMLAEFCYFLQDGNQDFPSGGITYWGDLAGLLSGPDSPDNRGLALLHIVFAVAAQLGSNVHGNSDAHHSEAYLARARAIVGNPLDITTYTPHHVSVLSLMALYLVEMNRRDSAYVAVSTALHLAIMYGLHSGYSPDEGTKRAFWTLYTLDRWLSSLLGRPPSIVDAAIRLELPQDVPGFPPAAGLRAHVELARISGYIVYNVYRIAPWDHSTNTTVQHVDQGLQRLRDWSSSLPAILQVDYEQLGTDRACCGLHLAYNQVVILTTRPIFFVAVRKSVADRYLPSPTRSGGTHGQLHETIVRQCIEAARQNLRLGDWIRSLSPRQKLLHQEAHAVFNAAIIVLLHQLAFPDVHAGDVAGVAFAMAVFEREAELGNNFGVDCARVLHDLDYLVQRMRSNLPAEGEPSSLESRDPVPDAQGGLVNTSINLESSVRDHGAVYQELETWLDNDFLQLYNDYLL</sequence>
<dbReference type="GO" id="GO:0003677">
    <property type="term" value="F:DNA binding"/>
    <property type="evidence" value="ECO:0007669"/>
    <property type="project" value="InterPro"/>
</dbReference>
<dbReference type="GO" id="GO:0008270">
    <property type="term" value="F:zinc ion binding"/>
    <property type="evidence" value="ECO:0007669"/>
    <property type="project" value="InterPro"/>
</dbReference>
<dbReference type="Pfam" id="PF00172">
    <property type="entry name" value="Zn_clus"/>
    <property type="match status" value="1"/>
</dbReference>
<dbReference type="PANTHER" id="PTHR47424">
    <property type="entry name" value="REGULATORY PROTEIN GAL4"/>
    <property type="match status" value="1"/>
</dbReference>
<evidence type="ECO:0000313" key="7">
    <source>
        <dbReference type="EMBL" id="OIW26181.1"/>
    </source>
</evidence>
<dbReference type="InterPro" id="IPR036864">
    <property type="entry name" value="Zn2-C6_fun-type_DNA-bd_sf"/>
</dbReference>
<proteinExistence type="predicted"/>
<organism evidence="7 8">
    <name type="scientific">Coniochaeta ligniaria NRRL 30616</name>
    <dbReference type="NCBI Taxonomy" id="1408157"/>
    <lineage>
        <taxon>Eukaryota</taxon>
        <taxon>Fungi</taxon>
        <taxon>Dikarya</taxon>
        <taxon>Ascomycota</taxon>
        <taxon>Pezizomycotina</taxon>
        <taxon>Sordariomycetes</taxon>
        <taxon>Sordariomycetidae</taxon>
        <taxon>Coniochaetales</taxon>
        <taxon>Coniochaetaceae</taxon>
        <taxon>Coniochaeta</taxon>
    </lineage>
</organism>
<dbReference type="InterPro" id="IPR001138">
    <property type="entry name" value="Zn2Cys6_DnaBD"/>
</dbReference>
<evidence type="ECO:0000259" key="6">
    <source>
        <dbReference type="PROSITE" id="PS50048"/>
    </source>
</evidence>
<dbReference type="SUPFAM" id="SSF57701">
    <property type="entry name" value="Zn2/Cys6 DNA-binding domain"/>
    <property type="match status" value="1"/>
</dbReference>
<keyword evidence="1" id="KW-0479">Metal-binding</keyword>
<dbReference type="Proteomes" id="UP000182658">
    <property type="component" value="Unassembled WGS sequence"/>
</dbReference>
<dbReference type="InParanoid" id="A0A1J7IFI8"/>
<dbReference type="GO" id="GO:0000981">
    <property type="term" value="F:DNA-binding transcription factor activity, RNA polymerase II-specific"/>
    <property type="evidence" value="ECO:0007669"/>
    <property type="project" value="InterPro"/>
</dbReference>
<accession>A0A1J7IFI8</accession>
<dbReference type="AlphaFoldDB" id="A0A1J7IFI8"/>
<dbReference type="PROSITE" id="PS00463">
    <property type="entry name" value="ZN2_CY6_FUNGAL_1"/>
    <property type="match status" value="1"/>
</dbReference>
<evidence type="ECO:0000256" key="4">
    <source>
        <dbReference type="ARBA" id="ARBA00023242"/>
    </source>
</evidence>
<dbReference type="Gene3D" id="4.10.240.10">
    <property type="entry name" value="Zn(2)-C6 fungal-type DNA-binding domain"/>
    <property type="match status" value="1"/>
</dbReference>
<keyword evidence="2" id="KW-0805">Transcription regulation</keyword>
<keyword evidence="8" id="KW-1185">Reference proteome</keyword>
<dbReference type="OrthoDB" id="3266505at2759"/>
<evidence type="ECO:0000256" key="5">
    <source>
        <dbReference type="SAM" id="MobiDB-lite"/>
    </source>
</evidence>
<dbReference type="PROSITE" id="PS50048">
    <property type="entry name" value="ZN2_CY6_FUNGAL_2"/>
    <property type="match status" value="1"/>
</dbReference>
<dbReference type="EMBL" id="KV875101">
    <property type="protein sequence ID" value="OIW26181.1"/>
    <property type="molecule type" value="Genomic_DNA"/>
</dbReference>
<evidence type="ECO:0000313" key="8">
    <source>
        <dbReference type="Proteomes" id="UP000182658"/>
    </source>
</evidence>
<dbReference type="CDD" id="cd00067">
    <property type="entry name" value="GAL4"/>
    <property type="match status" value="1"/>
</dbReference>
<dbReference type="InterPro" id="IPR051127">
    <property type="entry name" value="Fungal_SecMet_Regulators"/>
</dbReference>
<dbReference type="InterPro" id="IPR007219">
    <property type="entry name" value="XnlR_reg_dom"/>
</dbReference>
<dbReference type="CDD" id="cd12148">
    <property type="entry name" value="fungal_TF_MHR"/>
    <property type="match status" value="1"/>
</dbReference>
<name>A0A1J7IFI8_9PEZI</name>
<reference evidence="7 8" key="1">
    <citation type="submission" date="2016-10" db="EMBL/GenBank/DDBJ databases">
        <title>Draft genome sequence of Coniochaeta ligniaria NRRL30616, a lignocellulolytic fungus for bioabatement of inhibitors in plant biomass hydrolysates.</title>
        <authorList>
            <consortium name="DOE Joint Genome Institute"/>
            <person name="Jimenez D.J."/>
            <person name="Hector R.E."/>
            <person name="Riley R."/>
            <person name="Sun H."/>
            <person name="Grigoriev I.V."/>
            <person name="Van Elsas J.D."/>
            <person name="Nichols N.N."/>
        </authorList>
    </citation>
    <scope>NUCLEOTIDE SEQUENCE [LARGE SCALE GENOMIC DNA]</scope>
    <source>
        <strain evidence="7 8">NRRL 30616</strain>
    </source>
</reference>
<dbReference type="Pfam" id="PF04082">
    <property type="entry name" value="Fungal_trans"/>
    <property type="match status" value="1"/>
</dbReference>
<feature type="region of interest" description="Disordered" evidence="5">
    <location>
        <begin position="85"/>
        <end position="124"/>
    </location>
</feature>
<dbReference type="PANTHER" id="PTHR47424:SF6">
    <property type="entry name" value="PROLINE UTILIZATION TRANS-ACTIVATOR"/>
    <property type="match status" value="1"/>
</dbReference>
<protein>
    <recommendedName>
        <fullName evidence="6">Zn(2)-C6 fungal-type domain-containing protein</fullName>
    </recommendedName>
</protein>
<dbReference type="SMART" id="SM00066">
    <property type="entry name" value="GAL4"/>
    <property type="match status" value="1"/>
</dbReference>
<gene>
    <name evidence="7" type="ORF">CONLIGDRAFT_582244</name>
</gene>
<feature type="domain" description="Zn(2)-C6 fungal-type" evidence="6">
    <location>
        <begin position="24"/>
        <end position="53"/>
    </location>
</feature>
<keyword evidence="4" id="KW-0539">Nucleus</keyword>
<evidence type="ECO:0000256" key="2">
    <source>
        <dbReference type="ARBA" id="ARBA00023015"/>
    </source>
</evidence>